<feature type="transmembrane region" description="Helical" evidence="7">
    <location>
        <begin position="184"/>
        <end position="206"/>
    </location>
</feature>
<evidence type="ECO:0000256" key="5">
    <source>
        <dbReference type="ARBA" id="ARBA00022989"/>
    </source>
</evidence>
<feature type="transmembrane region" description="Helical" evidence="7">
    <location>
        <begin position="80"/>
        <end position="101"/>
    </location>
</feature>
<keyword evidence="10" id="KW-1185">Reference proteome</keyword>
<dbReference type="SUPFAM" id="SSF161098">
    <property type="entry name" value="MetI-like"/>
    <property type="match status" value="1"/>
</dbReference>
<dbReference type="PANTHER" id="PTHR43744:SF9">
    <property type="entry name" value="POLYGALACTURONAN_RHAMNOGALACTURONAN TRANSPORT SYSTEM PERMEASE PROTEIN YTCP"/>
    <property type="match status" value="1"/>
</dbReference>
<dbReference type="CDD" id="cd06261">
    <property type="entry name" value="TM_PBP2"/>
    <property type="match status" value="1"/>
</dbReference>
<dbReference type="EMBL" id="JARLKY010000023">
    <property type="protein sequence ID" value="MEC0227791.1"/>
    <property type="molecule type" value="Genomic_DNA"/>
</dbReference>
<keyword evidence="6 7" id="KW-0472">Membrane</keyword>
<feature type="transmembrane region" description="Helical" evidence="7">
    <location>
        <begin position="143"/>
        <end position="163"/>
    </location>
</feature>
<comment type="caution">
    <text evidence="9">The sequence shown here is derived from an EMBL/GenBank/DDBJ whole genome shotgun (WGS) entry which is preliminary data.</text>
</comment>
<keyword evidence="4 7" id="KW-0812">Transmembrane</keyword>
<dbReference type="RefSeq" id="WP_173221773.1">
    <property type="nucleotide sequence ID" value="NZ_JABMKZ010000015.1"/>
</dbReference>
<evidence type="ECO:0000259" key="8">
    <source>
        <dbReference type="PROSITE" id="PS50928"/>
    </source>
</evidence>
<keyword evidence="5 7" id="KW-1133">Transmembrane helix</keyword>
<feature type="domain" description="ABC transmembrane type-1" evidence="8">
    <location>
        <begin position="76"/>
        <end position="277"/>
    </location>
</feature>
<feature type="transmembrane region" description="Helical" evidence="7">
    <location>
        <begin position="260"/>
        <end position="279"/>
    </location>
</feature>
<dbReference type="Pfam" id="PF00528">
    <property type="entry name" value="BPD_transp_1"/>
    <property type="match status" value="1"/>
</dbReference>
<reference evidence="9 10" key="1">
    <citation type="submission" date="2023-03" db="EMBL/GenBank/DDBJ databases">
        <title>Bacillus Genome Sequencing.</title>
        <authorList>
            <person name="Dunlap C."/>
        </authorList>
    </citation>
    <scope>NUCLEOTIDE SEQUENCE [LARGE SCALE GENOMIC DNA]</scope>
    <source>
        <strain evidence="9 10">BD-533</strain>
    </source>
</reference>
<gene>
    <name evidence="9" type="ORF">P4I72_11715</name>
</gene>
<evidence type="ECO:0000256" key="6">
    <source>
        <dbReference type="ARBA" id="ARBA00023136"/>
    </source>
</evidence>
<organism evidence="9 10">
    <name type="scientific">Paenibacillus alba</name>
    <dbReference type="NCBI Taxonomy" id="1197127"/>
    <lineage>
        <taxon>Bacteria</taxon>
        <taxon>Bacillati</taxon>
        <taxon>Bacillota</taxon>
        <taxon>Bacilli</taxon>
        <taxon>Bacillales</taxon>
        <taxon>Paenibacillaceae</taxon>
        <taxon>Paenibacillus</taxon>
    </lineage>
</organism>
<evidence type="ECO:0000256" key="7">
    <source>
        <dbReference type="RuleBase" id="RU363032"/>
    </source>
</evidence>
<dbReference type="PROSITE" id="PS50928">
    <property type="entry name" value="ABC_TM1"/>
    <property type="match status" value="1"/>
</dbReference>
<sequence>MSRQLMIKRFPMFDFVIGFLMLVFSLLIIVPFLYILAVSFSGGGESIGGDFFLIPKEFSLEGYQYLMSTSRFVQAIGNSVYVTIVGTFVNLLFSVTLAYALSKKFLPGRRFMMLLIFFTMLFSAGIIPNYLLVKSLGLLNSYWALILPGATNAFTIMVMKTFFQGLPESLEEAARMDGAGEIRILWSLVLPLSMPVMATFGLMFMVGHWNEFFGAVIYLSKSSMWTVQVLLRQMIVVGTSNINNEFSMNEKSAAQLGDTIKMAAIIISMIPIVAVYPFLQKHFAQGAMIGSIKE</sequence>
<dbReference type="InterPro" id="IPR000515">
    <property type="entry name" value="MetI-like"/>
</dbReference>
<dbReference type="Gene3D" id="1.10.3720.10">
    <property type="entry name" value="MetI-like"/>
    <property type="match status" value="1"/>
</dbReference>
<feature type="transmembrane region" description="Helical" evidence="7">
    <location>
        <begin position="113"/>
        <end position="131"/>
    </location>
</feature>
<evidence type="ECO:0000256" key="1">
    <source>
        <dbReference type="ARBA" id="ARBA00004651"/>
    </source>
</evidence>
<evidence type="ECO:0000313" key="9">
    <source>
        <dbReference type="EMBL" id="MEC0227791.1"/>
    </source>
</evidence>
<comment type="subcellular location">
    <subcellularLocation>
        <location evidence="1 7">Cell membrane</location>
        <topology evidence="1 7">Multi-pass membrane protein</topology>
    </subcellularLocation>
</comment>
<feature type="transmembrane region" description="Helical" evidence="7">
    <location>
        <begin position="12"/>
        <end position="36"/>
    </location>
</feature>
<dbReference type="Proteomes" id="UP001338137">
    <property type="component" value="Unassembled WGS sequence"/>
</dbReference>
<comment type="similarity">
    <text evidence="7">Belongs to the binding-protein-dependent transport system permease family.</text>
</comment>
<keyword evidence="2 7" id="KW-0813">Transport</keyword>
<proteinExistence type="inferred from homology"/>
<evidence type="ECO:0000256" key="4">
    <source>
        <dbReference type="ARBA" id="ARBA00022692"/>
    </source>
</evidence>
<dbReference type="PANTHER" id="PTHR43744">
    <property type="entry name" value="ABC TRANSPORTER PERMEASE PROTEIN MG189-RELATED-RELATED"/>
    <property type="match status" value="1"/>
</dbReference>
<evidence type="ECO:0000313" key="10">
    <source>
        <dbReference type="Proteomes" id="UP001338137"/>
    </source>
</evidence>
<dbReference type="InterPro" id="IPR035906">
    <property type="entry name" value="MetI-like_sf"/>
</dbReference>
<evidence type="ECO:0000256" key="2">
    <source>
        <dbReference type="ARBA" id="ARBA00022448"/>
    </source>
</evidence>
<protein>
    <submittedName>
        <fullName evidence="9">Carbohydrate ABC transporter permease</fullName>
    </submittedName>
</protein>
<accession>A0ABU6G1E3</accession>
<evidence type="ECO:0000256" key="3">
    <source>
        <dbReference type="ARBA" id="ARBA00022475"/>
    </source>
</evidence>
<name>A0ABU6G1E3_9BACL</name>
<keyword evidence="3" id="KW-1003">Cell membrane</keyword>